<comment type="pathway">
    <text evidence="1">Protein modification; protein ubiquitination.</text>
</comment>
<dbReference type="SUPFAM" id="SSF81383">
    <property type="entry name" value="F-box domain"/>
    <property type="match status" value="1"/>
</dbReference>
<dbReference type="PROSITE" id="PS50181">
    <property type="entry name" value="FBOX"/>
    <property type="match status" value="1"/>
</dbReference>
<feature type="region of interest" description="Disordered" evidence="3">
    <location>
        <begin position="141"/>
        <end position="167"/>
    </location>
</feature>
<dbReference type="UniPathway" id="UPA00143"/>
<evidence type="ECO:0000256" key="3">
    <source>
        <dbReference type="SAM" id="MobiDB-lite"/>
    </source>
</evidence>
<feature type="domain" description="F-box" evidence="4">
    <location>
        <begin position="1"/>
        <end position="42"/>
    </location>
</feature>
<name>A0A8K0ULB0_9AGAR</name>
<proteinExistence type="predicted"/>
<protein>
    <recommendedName>
        <fullName evidence="4">F-box domain-containing protein</fullName>
    </recommendedName>
</protein>
<dbReference type="OrthoDB" id="722566at2759"/>
<dbReference type="PANTHER" id="PTHR10706:SF130">
    <property type="entry name" value="F-BOX ONLY PROTEIN 31"/>
    <property type="match status" value="1"/>
</dbReference>
<feature type="non-terminal residue" evidence="5">
    <location>
        <position position="389"/>
    </location>
</feature>
<dbReference type="InterPro" id="IPR045048">
    <property type="entry name" value="FBXO31/39"/>
</dbReference>
<comment type="caution">
    <text evidence="5">The sequence shown here is derived from an EMBL/GenBank/DDBJ whole genome shotgun (WGS) entry which is preliminary data.</text>
</comment>
<feature type="region of interest" description="Disordered" evidence="3">
    <location>
        <begin position="264"/>
        <end position="285"/>
    </location>
</feature>
<dbReference type="GO" id="GO:0016567">
    <property type="term" value="P:protein ubiquitination"/>
    <property type="evidence" value="ECO:0007669"/>
    <property type="project" value="UniProtKB-UniPathway"/>
</dbReference>
<evidence type="ECO:0000313" key="6">
    <source>
        <dbReference type="Proteomes" id="UP000813824"/>
    </source>
</evidence>
<dbReference type="PANTHER" id="PTHR10706">
    <property type="entry name" value="F-BOX FAMILY PROTEIN"/>
    <property type="match status" value="1"/>
</dbReference>
<evidence type="ECO:0000256" key="2">
    <source>
        <dbReference type="ARBA" id="ARBA00022786"/>
    </source>
</evidence>
<dbReference type="Pfam" id="PF12937">
    <property type="entry name" value="F-box-like"/>
    <property type="match status" value="1"/>
</dbReference>
<dbReference type="SMART" id="SM00256">
    <property type="entry name" value="FBOX"/>
    <property type="match status" value="1"/>
</dbReference>
<dbReference type="Pfam" id="PF12014">
    <property type="entry name" value="Cyclin_D1_bind"/>
    <property type="match status" value="1"/>
</dbReference>
<evidence type="ECO:0000256" key="1">
    <source>
        <dbReference type="ARBA" id="ARBA00004906"/>
    </source>
</evidence>
<gene>
    <name evidence="5" type="ORF">BXZ70DRAFT_894664</name>
</gene>
<organism evidence="5 6">
    <name type="scientific">Cristinia sonorae</name>
    <dbReference type="NCBI Taxonomy" id="1940300"/>
    <lineage>
        <taxon>Eukaryota</taxon>
        <taxon>Fungi</taxon>
        <taxon>Dikarya</taxon>
        <taxon>Basidiomycota</taxon>
        <taxon>Agaricomycotina</taxon>
        <taxon>Agaricomycetes</taxon>
        <taxon>Agaricomycetidae</taxon>
        <taxon>Agaricales</taxon>
        <taxon>Pleurotineae</taxon>
        <taxon>Stephanosporaceae</taxon>
        <taxon>Cristinia</taxon>
    </lineage>
</organism>
<dbReference type="AlphaFoldDB" id="A0A8K0ULB0"/>
<keyword evidence="6" id="KW-1185">Reference proteome</keyword>
<dbReference type="Gene3D" id="1.20.1280.50">
    <property type="match status" value="1"/>
</dbReference>
<accession>A0A8K0ULB0</accession>
<dbReference type="InterPro" id="IPR001810">
    <property type="entry name" value="F-box_dom"/>
</dbReference>
<dbReference type="EMBL" id="JAEVFJ010000019">
    <property type="protein sequence ID" value="KAH8099624.1"/>
    <property type="molecule type" value="Genomic_DNA"/>
</dbReference>
<sequence length="389" mass="43675">HLPFELLLQIFTYLPGHDIISLLSTCHSYYIFSRDETIWLELCTRYGVRDLAAAGFHNHTSHFTVYTELLHTYGPLLGLWASDRAFNGGIMEFRVVRESREVGWEGIVGEVWSYSTPSEVISADYTENVRIQILPPDYHHTRTTELEGAPPRVNSDGGADSDSEPVGDNSLIRSYWVARDSGNHQPTLIPSPSVPLRVDSPLAQTIRYCAYLPMPSPGFPIDERDSSANPPFPMVWCLDGWLSSSRRFSPREGRYYPIRSPKPLHRRRSVSSTSTSISETDDWTPASSQGLWLGSYGAHGIEMLSVIHNKNSLQAWKITGDVNVPRGAMSWQGFMDCPINSRTLSDDNDLGVSDIEALLDAMTEREETSVREKMKLFKGEGTISNVGFR</sequence>
<dbReference type="InterPro" id="IPR036047">
    <property type="entry name" value="F-box-like_dom_sf"/>
</dbReference>
<evidence type="ECO:0000259" key="4">
    <source>
        <dbReference type="PROSITE" id="PS50181"/>
    </source>
</evidence>
<dbReference type="Proteomes" id="UP000813824">
    <property type="component" value="Unassembled WGS sequence"/>
</dbReference>
<keyword evidence="2" id="KW-0833">Ubl conjugation pathway</keyword>
<evidence type="ECO:0000313" key="5">
    <source>
        <dbReference type="EMBL" id="KAH8099624.1"/>
    </source>
</evidence>
<reference evidence="5" key="1">
    <citation type="journal article" date="2021" name="New Phytol.">
        <title>Evolutionary innovations through gain and loss of genes in the ectomycorrhizal Boletales.</title>
        <authorList>
            <person name="Wu G."/>
            <person name="Miyauchi S."/>
            <person name="Morin E."/>
            <person name="Kuo A."/>
            <person name="Drula E."/>
            <person name="Varga T."/>
            <person name="Kohler A."/>
            <person name="Feng B."/>
            <person name="Cao Y."/>
            <person name="Lipzen A."/>
            <person name="Daum C."/>
            <person name="Hundley H."/>
            <person name="Pangilinan J."/>
            <person name="Johnson J."/>
            <person name="Barry K."/>
            <person name="LaButti K."/>
            <person name="Ng V."/>
            <person name="Ahrendt S."/>
            <person name="Min B."/>
            <person name="Choi I.G."/>
            <person name="Park H."/>
            <person name="Plett J.M."/>
            <person name="Magnuson J."/>
            <person name="Spatafora J.W."/>
            <person name="Nagy L.G."/>
            <person name="Henrissat B."/>
            <person name="Grigoriev I.V."/>
            <person name="Yang Z.L."/>
            <person name="Xu J."/>
            <person name="Martin F.M."/>
        </authorList>
    </citation>
    <scope>NUCLEOTIDE SEQUENCE</scope>
    <source>
        <strain evidence="5">KKN 215</strain>
    </source>
</reference>